<accession>A0AAW6ZMX0</accession>
<dbReference type="RefSeq" id="WP_285170787.1">
    <property type="nucleotide sequence ID" value="NZ_JASPDQ010000020.1"/>
</dbReference>
<evidence type="ECO:0000313" key="1">
    <source>
        <dbReference type="EMBL" id="MDK8602388.1"/>
    </source>
</evidence>
<evidence type="ECO:0000313" key="2">
    <source>
        <dbReference type="Proteomes" id="UP001225576"/>
    </source>
</evidence>
<name>A0AAW6ZMX0_9ACTO</name>
<comment type="caution">
    <text evidence="1">The sequence shown here is derived from an EMBL/GenBank/DDBJ whole genome shotgun (WGS) entry which is preliminary data.</text>
</comment>
<gene>
    <name evidence="1" type="ORF">QP858_07960</name>
</gene>
<proteinExistence type="predicted"/>
<sequence length="136" mass="14902">MTDLTPNHPAVRAANMGVQEWLAGDGPFDDDPVRLAHDMTAVCITAAIPHLDADDLRNTDAAEEIRTEGWLQGWAAGRDLDGDEDAIPYLRNTPAGRALMAEAWDALIESMSASGEFHDVDLRTMQRLNPYRDGEA</sequence>
<dbReference type="EMBL" id="JASPDQ010000020">
    <property type="protein sequence ID" value="MDK8602388.1"/>
    <property type="molecule type" value="Genomic_DNA"/>
</dbReference>
<organism evidence="1 2">
    <name type="scientific">Trueperella bernardiae</name>
    <dbReference type="NCBI Taxonomy" id="59561"/>
    <lineage>
        <taxon>Bacteria</taxon>
        <taxon>Bacillati</taxon>
        <taxon>Actinomycetota</taxon>
        <taxon>Actinomycetes</taxon>
        <taxon>Actinomycetales</taxon>
        <taxon>Actinomycetaceae</taxon>
        <taxon>Trueperella</taxon>
    </lineage>
</organism>
<dbReference type="Proteomes" id="UP001225576">
    <property type="component" value="Unassembled WGS sequence"/>
</dbReference>
<dbReference type="AlphaFoldDB" id="A0AAW6ZMX0"/>
<reference evidence="1" key="1">
    <citation type="submission" date="2023-05" db="EMBL/GenBank/DDBJ databases">
        <title>Genomic Catalog of Human Bladder Bacteria.</title>
        <authorList>
            <person name="Du J."/>
        </authorList>
    </citation>
    <scope>NUCLEOTIDE SEQUENCE</scope>
    <source>
        <strain evidence="1">UMB1304A</strain>
    </source>
</reference>
<protein>
    <submittedName>
        <fullName evidence="1">Uncharacterized protein</fullName>
    </submittedName>
</protein>